<comment type="caution">
    <text evidence="3">The sequence shown here is derived from an EMBL/GenBank/DDBJ whole genome shotgun (WGS) entry which is preliminary data.</text>
</comment>
<gene>
    <name evidence="3" type="ORF">GCM10022280_17750</name>
</gene>
<feature type="domain" description="GXWXG" evidence="1">
    <location>
        <begin position="21"/>
        <end position="76"/>
    </location>
</feature>
<reference evidence="4" key="1">
    <citation type="journal article" date="2019" name="Int. J. Syst. Evol. Microbiol.">
        <title>The Global Catalogue of Microorganisms (GCM) 10K type strain sequencing project: providing services to taxonomists for standard genome sequencing and annotation.</title>
        <authorList>
            <consortium name="The Broad Institute Genomics Platform"/>
            <consortium name="The Broad Institute Genome Sequencing Center for Infectious Disease"/>
            <person name="Wu L."/>
            <person name="Ma J."/>
        </authorList>
    </citation>
    <scope>NUCLEOTIDE SEQUENCE [LARGE SCALE GENOMIC DNA]</scope>
    <source>
        <strain evidence="4">JCM 17563</strain>
    </source>
</reference>
<evidence type="ECO:0000313" key="4">
    <source>
        <dbReference type="Proteomes" id="UP001500235"/>
    </source>
</evidence>
<protein>
    <submittedName>
        <fullName evidence="3">DUF4334 domain-containing protein</fullName>
    </submittedName>
</protein>
<name>A0ABP7T146_9SPHN</name>
<feature type="domain" description="DUF4334" evidence="2">
    <location>
        <begin position="121"/>
        <end position="176"/>
    </location>
</feature>
<dbReference type="Gene3D" id="2.40.128.580">
    <property type="entry name" value="GXWXG domain"/>
    <property type="match status" value="1"/>
</dbReference>
<dbReference type="InterPro" id="IPR025568">
    <property type="entry name" value="DUF4334"/>
</dbReference>
<evidence type="ECO:0000313" key="3">
    <source>
        <dbReference type="EMBL" id="GAA4018655.1"/>
    </source>
</evidence>
<dbReference type="EMBL" id="BAABBQ010000001">
    <property type="protein sequence ID" value="GAA4018655.1"/>
    <property type="molecule type" value="Genomic_DNA"/>
</dbReference>
<dbReference type="RefSeq" id="WP_344707054.1">
    <property type="nucleotide sequence ID" value="NZ_BAABBQ010000001.1"/>
</dbReference>
<dbReference type="Pfam" id="PF14231">
    <property type="entry name" value="GXWXG"/>
    <property type="match status" value="1"/>
</dbReference>
<keyword evidence="4" id="KW-1185">Reference proteome</keyword>
<evidence type="ECO:0000259" key="2">
    <source>
        <dbReference type="Pfam" id="PF14232"/>
    </source>
</evidence>
<dbReference type="InterPro" id="IPR025951">
    <property type="entry name" value="GXWXG_dom"/>
</dbReference>
<organism evidence="3 4">
    <name type="scientific">Sphingomonas swuensis</name>
    <dbReference type="NCBI Taxonomy" id="977800"/>
    <lineage>
        <taxon>Bacteria</taxon>
        <taxon>Pseudomonadati</taxon>
        <taxon>Pseudomonadota</taxon>
        <taxon>Alphaproteobacteria</taxon>
        <taxon>Sphingomonadales</taxon>
        <taxon>Sphingomonadaceae</taxon>
        <taxon>Sphingomonas</taxon>
    </lineage>
</organism>
<evidence type="ECO:0000259" key="1">
    <source>
        <dbReference type="Pfam" id="PF14231"/>
    </source>
</evidence>
<accession>A0ABP7T146</accession>
<proteinExistence type="predicted"/>
<dbReference type="Proteomes" id="UP001500235">
    <property type="component" value="Unassembled WGS sequence"/>
</dbReference>
<sequence>MTFADRLEELGRAASLPAALALYDALPPLLPEELIGRWKGAEIATGHPFDGLLEPSGWWGKEFRSIDDVDPLLFEHRGRRFAGNPGLMPLGLVARFPRLARSAAGAALFRSLLPLLRTGRPHARLRPVSYRGVTSAAMLYDQLPIVDCFRRVDEDRLLGAMDIRGQAEPYLFTLRRA</sequence>
<dbReference type="Pfam" id="PF14232">
    <property type="entry name" value="DUF4334"/>
    <property type="match status" value="1"/>
</dbReference>